<reference evidence="1 2" key="1">
    <citation type="journal article" date="2022" name="Nat. Genet.">
        <title>Improved pea reference genome and pan-genome highlight genomic features and evolutionary characteristics.</title>
        <authorList>
            <person name="Yang T."/>
            <person name="Liu R."/>
            <person name="Luo Y."/>
            <person name="Hu S."/>
            <person name="Wang D."/>
            <person name="Wang C."/>
            <person name="Pandey M.K."/>
            <person name="Ge S."/>
            <person name="Xu Q."/>
            <person name="Li N."/>
            <person name="Li G."/>
            <person name="Huang Y."/>
            <person name="Saxena R.K."/>
            <person name="Ji Y."/>
            <person name="Li M."/>
            <person name="Yan X."/>
            <person name="He Y."/>
            <person name="Liu Y."/>
            <person name="Wang X."/>
            <person name="Xiang C."/>
            <person name="Varshney R.K."/>
            <person name="Ding H."/>
            <person name="Gao S."/>
            <person name="Zong X."/>
        </authorList>
    </citation>
    <scope>NUCLEOTIDE SEQUENCE [LARGE SCALE GENOMIC DNA]</scope>
    <source>
        <strain evidence="1 2">cv. Zhongwan 6</strain>
    </source>
</reference>
<accession>A0A9D4X7Q3</accession>
<evidence type="ECO:0000313" key="1">
    <source>
        <dbReference type="EMBL" id="KAI5415886.1"/>
    </source>
</evidence>
<dbReference type="PANTHER" id="PTHR33670">
    <property type="entry name" value="SPLICING FACTOR, PROLINE- AND GLUTAMINE-RICH-LIKE"/>
    <property type="match status" value="1"/>
</dbReference>
<dbReference type="PANTHER" id="PTHR33670:SF1">
    <property type="entry name" value="OS09G0416300 PROTEIN"/>
    <property type="match status" value="1"/>
</dbReference>
<organism evidence="1 2">
    <name type="scientific">Pisum sativum</name>
    <name type="common">Garden pea</name>
    <name type="synonym">Lathyrus oleraceus</name>
    <dbReference type="NCBI Taxonomy" id="3888"/>
    <lineage>
        <taxon>Eukaryota</taxon>
        <taxon>Viridiplantae</taxon>
        <taxon>Streptophyta</taxon>
        <taxon>Embryophyta</taxon>
        <taxon>Tracheophyta</taxon>
        <taxon>Spermatophyta</taxon>
        <taxon>Magnoliopsida</taxon>
        <taxon>eudicotyledons</taxon>
        <taxon>Gunneridae</taxon>
        <taxon>Pentapetalae</taxon>
        <taxon>rosids</taxon>
        <taxon>fabids</taxon>
        <taxon>Fabales</taxon>
        <taxon>Fabaceae</taxon>
        <taxon>Papilionoideae</taxon>
        <taxon>50 kb inversion clade</taxon>
        <taxon>NPAAA clade</taxon>
        <taxon>Hologalegina</taxon>
        <taxon>IRL clade</taxon>
        <taxon>Fabeae</taxon>
        <taxon>Lathyrus</taxon>
    </lineage>
</organism>
<dbReference type="AlphaFoldDB" id="A0A9D4X7Q3"/>
<dbReference type="EMBL" id="JAMSHJ010000004">
    <property type="protein sequence ID" value="KAI5415886.1"/>
    <property type="molecule type" value="Genomic_DNA"/>
</dbReference>
<keyword evidence="2" id="KW-1185">Reference proteome</keyword>
<comment type="caution">
    <text evidence="1">The sequence shown here is derived from an EMBL/GenBank/DDBJ whole genome shotgun (WGS) entry which is preliminary data.</text>
</comment>
<sequence length="140" mass="15728">MGTQVLYPQEYFFIPTPVSLSHRSNHYGYNNNRAVTSRSYRKPVTRPDLKKRDTTLVLKRSSADDSVTGKSREKVTILRRGKSLDSSLEAVKSDKYAGSAFSVSPSPSALPLPSFLMKKQFSATVDDSATRDLRRLLRLD</sequence>
<dbReference type="Proteomes" id="UP001058974">
    <property type="component" value="Chromosome 4"/>
</dbReference>
<dbReference type="Gramene" id="Psat04G0106600-T1">
    <property type="protein sequence ID" value="KAI5415886.1"/>
    <property type="gene ID" value="KIW84_041066"/>
</dbReference>
<proteinExistence type="predicted"/>
<dbReference type="OrthoDB" id="770116at2759"/>
<name>A0A9D4X7Q3_PEA</name>
<dbReference type="InterPro" id="IPR028322">
    <property type="entry name" value="PNRC-like_rgn"/>
</dbReference>
<protein>
    <submittedName>
        <fullName evidence="1">Uncharacterized protein</fullName>
    </submittedName>
</protein>
<dbReference type="GO" id="GO:0016071">
    <property type="term" value="P:mRNA metabolic process"/>
    <property type="evidence" value="ECO:0007669"/>
    <property type="project" value="UniProtKB-ARBA"/>
</dbReference>
<dbReference type="Pfam" id="PF15365">
    <property type="entry name" value="PNRC"/>
    <property type="match status" value="1"/>
</dbReference>
<evidence type="ECO:0000313" key="2">
    <source>
        <dbReference type="Proteomes" id="UP001058974"/>
    </source>
</evidence>
<gene>
    <name evidence="1" type="ORF">KIW84_041066</name>
</gene>